<dbReference type="PROSITE" id="PS50112">
    <property type="entry name" value="PAS"/>
    <property type="match status" value="1"/>
</dbReference>
<keyword evidence="4" id="KW-0808">Transferase</keyword>
<name>A0A6I4I2B5_9SPHI</name>
<dbReference type="InterPro" id="IPR013655">
    <property type="entry name" value="PAS_fold_3"/>
</dbReference>
<keyword evidence="7" id="KW-1185">Reference proteome</keyword>
<organism evidence="6 7">
    <name type="scientific">Mucilaginibacter ginkgonis</name>
    <dbReference type="NCBI Taxonomy" id="2682091"/>
    <lineage>
        <taxon>Bacteria</taxon>
        <taxon>Pseudomonadati</taxon>
        <taxon>Bacteroidota</taxon>
        <taxon>Sphingobacteriia</taxon>
        <taxon>Sphingobacteriales</taxon>
        <taxon>Sphingobacteriaceae</taxon>
        <taxon>Mucilaginibacter</taxon>
    </lineage>
</organism>
<dbReference type="Gene3D" id="3.30.450.20">
    <property type="entry name" value="PAS domain"/>
    <property type="match status" value="4"/>
</dbReference>
<dbReference type="SMART" id="SM00091">
    <property type="entry name" value="PAS"/>
    <property type="match status" value="2"/>
</dbReference>
<evidence type="ECO:0000256" key="3">
    <source>
        <dbReference type="ARBA" id="ARBA00022553"/>
    </source>
</evidence>
<evidence type="ECO:0000313" key="7">
    <source>
        <dbReference type="Proteomes" id="UP000429232"/>
    </source>
</evidence>
<keyword evidence="5" id="KW-0418">Kinase</keyword>
<dbReference type="Gene3D" id="3.30.565.10">
    <property type="entry name" value="Histidine kinase-like ATPase, C-terminal domain"/>
    <property type="match status" value="1"/>
</dbReference>
<dbReference type="CDD" id="cd16917">
    <property type="entry name" value="HATPase_UhpB-NarQ-NarX-like"/>
    <property type="match status" value="1"/>
</dbReference>
<dbReference type="InterPro" id="IPR000700">
    <property type="entry name" value="PAS-assoc_C"/>
</dbReference>
<dbReference type="SMART" id="SM00387">
    <property type="entry name" value="HATPase_c"/>
    <property type="match status" value="1"/>
</dbReference>
<accession>A0A6I4I2B5</accession>
<dbReference type="InterPro" id="IPR035965">
    <property type="entry name" value="PAS-like_dom_sf"/>
</dbReference>
<dbReference type="RefSeq" id="WP_157524540.1">
    <property type="nucleotide sequence ID" value="NZ_CP066775.1"/>
</dbReference>
<reference evidence="6 7" key="1">
    <citation type="submission" date="2020-12" db="EMBL/GenBank/DDBJ databases">
        <title>HMF7856_wgs.fasta genome submission.</title>
        <authorList>
            <person name="Kang H."/>
            <person name="Kim H."/>
            <person name="Joh K."/>
        </authorList>
    </citation>
    <scope>NUCLEOTIDE SEQUENCE [LARGE SCALE GENOMIC DNA]</scope>
    <source>
        <strain evidence="6 7">HMF7856</strain>
    </source>
</reference>
<dbReference type="InterPro" id="IPR052162">
    <property type="entry name" value="Sensor_kinase/Photoreceptor"/>
</dbReference>
<dbReference type="Proteomes" id="UP000429232">
    <property type="component" value="Chromosome"/>
</dbReference>
<comment type="catalytic activity">
    <reaction evidence="1">
        <text>ATP + protein L-histidine = ADP + protein N-phospho-L-histidine.</text>
        <dbReference type="EC" id="2.7.13.3"/>
    </reaction>
</comment>
<protein>
    <recommendedName>
        <fullName evidence="2">histidine kinase</fullName>
        <ecNumber evidence="2">2.7.13.3</ecNumber>
    </recommendedName>
</protein>
<evidence type="ECO:0000313" key="6">
    <source>
        <dbReference type="EMBL" id="QQL49425.1"/>
    </source>
</evidence>
<dbReference type="PROSITE" id="PS50113">
    <property type="entry name" value="PAC"/>
    <property type="match status" value="2"/>
</dbReference>
<dbReference type="PANTHER" id="PTHR43304:SF1">
    <property type="entry name" value="PAC DOMAIN-CONTAINING PROTEIN"/>
    <property type="match status" value="1"/>
</dbReference>
<dbReference type="CDD" id="cd00130">
    <property type="entry name" value="PAS"/>
    <property type="match status" value="2"/>
</dbReference>
<gene>
    <name evidence="6" type="ORF">GO620_014810</name>
</gene>
<dbReference type="FunFam" id="3.30.450.20:FF:000099">
    <property type="entry name" value="Sensory box sensor histidine kinase"/>
    <property type="match status" value="1"/>
</dbReference>
<dbReference type="PANTHER" id="PTHR43304">
    <property type="entry name" value="PHYTOCHROME-LIKE PROTEIN CPH1"/>
    <property type="match status" value="1"/>
</dbReference>
<dbReference type="Gene3D" id="1.20.5.1930">
    <property type="match status" value="1"/>
</dbReference>
<dbReference type="KEGG" id="mgik:GO620_014810"/>
<evidence type="ECO:0000256" key="5">
    <source>
        <dbReference type="ARBA" id="ARBA00022777"/>
    </source>
</evidence>
<dbReference type="InterPro" id="IPR001610">
    <property type="entry name" value="PAC"/>
</dbReference>
<dbReference type="InterPro" id="IPR005467">
    <property type="entry name" value="His_kinase_dom"/>
</dbReference>
<dbReference type="SUPFAM" id="SSF55785">
    <property type="entry name" value="PYP-like sensor domain (PAS domain)"/>
    <property type="match status" value="4"/>
</dbReference>
<dbReference type="InterPro" id="IPR000014">
    <property type="entry name" value="PAS"/>
</dbReference>
<dbReference type="InterPro" id="IPR003594">
    <property type="entry name" value="HATPase_dom"/>
</dbReference>
<dbReference type="GO" id="GO:0016020">
    <property type="term" value="C:membrane"/>
    <property type="evidence" value="ECO:0007669"/>
    <property type="project" value="InterPro"/>
</dbReference>
<evidence type="ECO:0000256" key="1">
    <source>
        <dbReference type="ARBA" id="ARBA00000085"/>
    </source>
</evidence>
<dbReference type="Pfam" id="PF07730">
    <property type="entry name" value="HisKA_3"/>
    <property type="match status" value="1"/>
</dbReference>
<evidence type="ECO:0000256" key="2">
    <source>
        <dbReference type="ARBA" id="ARBA00012438"/>
    </source>
</evidence>
<dbReference type="SUPFAM" id="SSF55874">
    <property type="entry name" value="ATPase domain of HSP90 chaperone/DNA topoisomerase II/histidine kinase"/>
    <property type="match status" value="1"/>
</dbReference>
<proteinExistence type="predicted"/>
<dbReference type="InterPro" id="IPR011712">
    <property type="entry name" value="Sig_transdc_His_kin_sub3_dim/P"/>
</dbReference>
<keyword evidence="3" id="KW-0597">Phosphoprotein</keyword>
<dbReference type="AlphaFoldDB" id="A0A6I4I2B5"/>
<dbReference type="PROSITE" id="PS50109">
    <property type="entry name" value="HIS_KIN"/>
    <property type="match status" value="1"/>
</dbReference>
<dbReference type="Pfam" id="PF08447">
    <property type="entry name" value="PAS_3"/>
    <property type="match status" value="2"/>
</dbReference>
<dbReference type="GO" id="GO:0046983">
    <property type="term" value="F:protein dimerization activity"/>
    <property type="evidence" value="ECO:0007669"/>
    <property type="project" value="InterPro"/>
</dbReference>
<dbReference type="EMBL" id="CP066775">
    <property type="protein sequence ID" value="QQL49425.1"/>
    <property type="molecule type" value="Genomic_DNA"/>
</dbReference>
<dbReference type="GO" id="GO:0000155">
    <property type="term" value="F:phosphorelay sensor kinase activity"/>
    <property type="evidence" value="ECO:0007669"/>
    <property type="project" value="InterPro"/>
</dbReference>
<dbReference type="SMART" id="SM00086">
    <property type="entry name" value="PAC"/>
    <property type="match status" value="2"/>
</dbReference>
<dbReference type="InterPro" id="IPR036890">
    <property type="entry name" value="HATPase_C_sf"/>
</dbReference>
<dbReference type="NCBIfam" id="TIGR00229">
    <property type="entry name" value="sensory_box"/>
    <property type="match status" value="3"/>
</dbReference>
<dbReference type="EC" id="2.7.13.3" evidence="2"/>
<dbReference type="Pfam" id="PF02518">
    <property type="entry name" value="HATPase_c"/>
    <property type="match status" value="1"/>
</dbReference>
<evidence type="ECO:0000256" key="4">
    <source>
        <dbReference type="ARBA" id="ARBA00022679"/>
    </source>
</evidence>
<dbReference type="Pfam" id="PF13188">
    <property type="entry name" value="PAS_8"/>
    <property type="match status" value="1"/>
</dbReference>
<sequence>MKKEPKKPMPNRLSGADAAKRLHALTNLVPALIWEADTEGKVITLTDRWSAYTGQTAEQTQNWGWLDAIHPQDLPRVHHKFATAFKTGAGIELEQRIRAANGEYRWFHVQHQPVLKENGKVERWFGAAIDIHKTKLAEEELQKSEEKFRLLFNSIDEGFYLAEAIFDAAGKCIDVFYHEENPAAIHMAGRSAKGRLMSSLAPYEQYWRDFFGEVVKTGKPTRREEYAAADGVWYEFYAFKTAQTPGNQFVIIFRDVTARRLSEEAMLQSEKKYRTLFNSVDEGFCIIEMIYEGGKAVDYRFIEANPAFEKQTGLIGAVGKTMRELEPRHEDHWFKIYAKVAKTGKAVRFEEQAAHLAGGVWYQVYAFPFGEKAKNRVAILFNDVTHKKNSERLLFESEERFRTFLDTTSDVVYKMSADWKEMRSLVGKEFLPNTEDPSTNWVDKYIPTEDRMQVWNTINSAIENKSVFELEHRVIRADGSIGWTFSRAMPILNVDEEITEWFGTATDITKSKNAENMHREQEKRYRAQLQHEVQLRTNELLSVKETQQREVFQSTLTALEEERKRISESLHNGFGQLLYGLKISLSGLSESDDHETFTDAKNYASALLSDAIKESRRISHELMPAVLEEFGLNAAIQDICQQLSDGVVFNCKIRGRGDHLERYLQLAVYRTVQELMLNVVNHAEATEATVMVIINSTQIEIAVKDNGKGISDEVKDRKGIGLASIRGKIKLLNGNIDIISNAGTQVKIVIPLKN</sequence>